<proteinExistence type="predicted"/>
<keyword evidence="1" id="KW-1133">Transmembrane helix</keyword>
<keyword evidence="1" id="KW-0812">Transmembrane</keyword>
<reference evidence="2 3" key="1">
    <citation type="submission" date="2019-06" db="EMBL/GenBank/DDBJ databases">
        <title>Genomic Encyclopedia of Type Strains, Phase IV (KMG-V): Genome sequencing to study the core and pangenomes of soil and plant-associated prokaryotes.</title>
        <authorList>
            <person name="Whitman W."/>
        </authorList>
    </citation>
    <scope>NUCLEOTIDE SEQUENCE [LARGE SCALE GENOMIC DNA]</scope>
    <source>
        <strain evidence="2 3">BR 510</strain>
    </source>
</reference>
<organism evidence="2 3">
    <name type="scientific">Bradyrhizobium stylosanthis</name>
    <dbReference type="NCBI Taxonomy" id="1803665"/>
    <lineage>
        <taxon>Bacteria</taxon>
        <taxon>Pseudomonadati</taxon>
        <taxon>Pseudomonadota</taxon>
        <taxon>Alphaproteobacteria</taxon>
        <taxon>Hyphomicrobiales</taxon>
        <taxon>Nitrobacteraceae</taxon>
        <taxon>Bradyrhizobium</taxon>
    </lineage>
</organism>
<evidence type="ECO:0000256" key="1">
    <source>
        <dbReference type="SAM" id="Phobius"/>
    </source>
</evidence>
<keyword evidence="3" id="KW-1185">Reference proteome</keyword>
<comment type="caution">
    <text evidence="2">The sequence shown here is derived from an EMBL/GenBank/DDBJ whole genome shotgun (WGS) entry which is preliminary data.</text>
</comment>
<dbReference type="EMBL" id="VITK01000002">
    <property type="protein sequence ID" value="TWB04379.1"/>
    <property type="molecule type" value="Genomic_DNA"/>
</dbReference>
<dbReference type="Proteomes" id="UP000319949">
    <property type="component" value="Unassembled WGS sequence"/>
</dbReference>
<name>A0A560E4R6_9BRAD</name>
<keyword evidence="1" id="KW-0472">Membrane</keyword>
<gene>
    <name evidence="2" type="ORF">FBZ96_102854</name>
</gene>
<dbReference type="AlphaFoldDB" id="A0A560E4R6"/>
<feature type="transmembrane region" description="Helical" evidence="1">
    <location>
        <begin position="31"/>
        <end position="52"/>
    </location>
</feature>
<dbReference type="RefSeq" id="WP_186467305.1">
    <property type="nucleotide sequence ID" value="NZ_VITK01000002.1"/>
</dbReference>
<evidence type="ECO:0000313" key="2">
    <source>
        <dbReference type="EMBL" id="TWB04379.1"/>
    </source>
</evidence>
<sequence length="53" mass="5509">MADRLVRISSSLRAVPAPDWGHGALEPMLPALLRGVIFISVLAAPFVAALLAG</sequence>
<dbReference type="STRING" id="1803665.GCA_001641335_01675"/>
<accession>A0A560E4R6</accession>
<evidence type="ECO:0000313" key="3">
    <source>
        <dbReference type="Proteomes" id="UP000319949"/>
    </source>
</evidence>
<protein>
    <submittedName>
        <fullName evidence="2">Uncharacterized protein</fullName>
    </submittedName>
</protein>